<keyword evidence="3 4" id="KW-0539">Nucleus</keyword>
<feature type="region of interest" description="Disordered" evidence="7">
    <location>
        <begin position="32"/>
        <end position="151"/>
    </location>
</feature>
<dbReference type="Gene3D" id="1.10.10.60">
    <property type="entry name" value="Homeodomain-like"/>
    <property type="match status" value="1"/>
</dbReference>
<evidence type="ECO:0000256" key="2">
    <source>
        <dbReference type="ARBA" id="ARBA00023155"/>
    </source>
</evidence>
<comment type="subcellular location">
    <subcellularLocation>
        <location evidence="4 5">Nucleus</location>
    </subcellularLocation>
</comment>
<dbReference type="GO" id="GO:0000981">
    <property type="term" value="F:DNA-binding transcription factor activity, RNA polymerase II-specific"/>
    <property type="evidence" value="ECO:0007669"/>
    <property type="project" value="InterPro"/>
</dbReference>
<evidence type="ECO:0000256" key="7">
    <source>
        <dbReference type="SAM" id="MobiDB-lite"/>
    </source>
</evidence>
<dbReference type="InterPro" id="IPR009057">
    <property type="entry name" value="Homeodomain-like_sf"/>
</dbReference>
<keyword evidence="1 4" id="KW-0238">DNA-binding</keyword>
<dbReference type="PROSITE" id="PS50071">
    <property type="entry name" value="HOMEOBOX_2"/>
    <property type="match status" value="1"/>
</dbReference>
<dbReference type="Pfam" id="PF00046">
    <property type="entry name" value="Homeodomain"/>
    <property type="match status" value="1"/>
</dbReference>
<evidence type="ECO:0000259" key="8">
    <source>
        <dbReference type="PROSITE" id="PS50071"/>
    </source>
</evidence>
<dbReference type="Proteomes" id="UP000235371">
    <property type="component" value="Unassembled WGS sequence"/>
</dbReference>
<dbReference type="InParanoid" id="A0A2J6TN89"/>
<feature type="compositionally biased region" description="Low complexity" evidence="7">
    <location>
        <begin position="42"/>
        <end position="64"/>
    </location>
</feature>
<dbReference type="GO" id="GO:0005634">
    <property type="term" value="C:nucleus"/>
    <property type="evidence" value="ECO:0007669"/>
    <property type="project" value="UniProtKB-SubCell"/>
</dbReference>
<dbReference type="CDD" id="cd00086">
    <property type="entry name" value="homeodomain"/>
    <property type="match status" value="1"/>
</dbReference>
<gene>
    <name evidence="9" type="ORF">K444DRAFT_302681</name>
</gene>
<name>A0A2J6TN89_9HELO</name>
<sequence length="524" mass="59009">MLGELGYTPAVNDLPRKFGITKWNYLRWYREQEQEEEEAQEDQGQPQEQGHPQDQGLPPEQGQPQEKEKPQEQQEKVEIRVSPQPAAQWSSVNSPRPFPVASKSPSVEEAKTTGFKTEGPLRTALPEETASVSPAPSTKKPRSTAFRFTPEQRAYLEEKVARTGSNPDVYSRIEMANELGVEEKTIRNWFINHRQKTNRRSLEDRPREDFSYANEYSLPTTAGKRAQGSMEGHEIIEVAPRGQGDPPAYGHQHKKPRLDEELRPNMADQPPTVSPPMSEPINIIRKIAPARAPEEVTPNRGPPEAPPPPVQQQQQQPHIWVQDGPPPPLRTGPLHQARATHESPYGPPPHPRHSMHPEPSPPHPHSAPRPPPPTHILESQSFQPVNKPPADYEPVTPISWNAKPSASGSSQSRYSNDTKPSSTTPQPIENDRIWASRRVPEIQAQILVLNRDSNSRVGIISKLEQELEDVKHRANALELAKQSEIARVVAEMERNYERELAKCEKKMMSYQALVDLDNDSEASN</sequence>
<dbReference type="PROSITE" id="PS00027">
    <property type="entry name" value="HOMEOBOX_1"/>
    <property type="match status" value="1"/>
</dbReference>
<accession>A0A2J6TN89</accession>
<dbReference type="STRING" id="1095630.A0A2J6TN89"/>
<dbReference type="SUPFAM" id="SSF46689">
    <property type="entry name" value="Homeodomain-like"/>
    <property type="match status" value="1"/>
</dbReference>
<evidence type="ECO:0000256" key="3">
    <source>
        <dbReference type="ARBA" id="ARBA00023242"/>
    </source>
</evidence>
<feature type="compositionally biased region" description="Pro residues" evidence="7">
    <location>
        <begin position="300"/>
        <end position="310"/>
    </location>
</feature>
<reference evidence="9 10" key="1">
    <citation type="submission" date="2016-04" db="EMBL/GenBank/DDBJ databases">
        <title>A degradative enzymes factory behind the ericoid mycorrhizal symbiosis.</title>
        <authorList>
            <consortium name="DOE Joint Genome Institute"/>
            <person name="Martino E."/>
            <person name="Morin E."/>
            <person name="Grelet G."/>
            <person name="Kuo A."/>
            <person name="Kohler A."/>
            <person name="Daghino S."/>
            <person name="Barry K."/>
            <person name="Choi C."/>
            <person name="Cichocki N."/>
            <person name="Clum A."/>
            <person name="Copeland A."/>
            <person name="Hainaut M."/>
            <person name="Haridas S."/>
            <person name="Labutti K."/>
            <person name="Lindquist E."/>
            <person name="Lipzen A."/>
            <person name="Khouja H.-R."/>
            <person name="Murat C."/>
            <person name="Ohm R."/>
            <person name="Olson A."/>
            <person name="Spatafora J."/>
            <person name="Veneault-Fourrey C."/>
            <person name="Henrissat B."/>
            <person name="Grigoriev I."/>
            <person name="Martin F."/>
            <person name="Perotto S."/>
        </authorList>
    </citation>
    <scope>NUCLEOTIDE SEQUENCE [LARGE SCALE GENOMIC DNA]</scope>
    <source>
        <strain evidence="9 10">E</strain>
    </source>
</reference>
<dbReference type="InterPro" id="IPR001356">
    <property type="entry name" value="HD"/>
</dbReference>
<evidence type="ECO:0000256" key="4">
    <source>
        <dbReference type="PROSITE-ProRule" id="PRU00108"/>
    </source>
</evidence>
<organism evidence="9 10">
    <name type="scientific">Hyaloscypha bicolor E</name>
    <dbReference type="NCBI Taxonomy" id="1095630"/>
    <lineage>
        <taxon>Eukaryota</taxon>
        <taxon>Fungi</taxon>
        <taxon>Dikarya</taxon>
        <taxon>Ascomycota</taxon>
        <taxon>Pezizomycotina</taxon>
        <taxon>Leotiomycetes</taxon>
        <taxon>Helotiales</taxon>
        <taxon>Hyaloscyphaceae</taxon>
        <taxon>Hyaloscypha</taxon>
        <taxon>Hyaloscypha bicolor</taxon>
    </lineage>
</organism>
<proteinExistence type="predicted"/>
<evidence type="ECO:0000256" key="6">
    <source>
        <dbReference type="SAM" id="Coils"/>
    </source>
</evidence>
<evidence type="ECO:0000256" key="1">
    <source>
        <dbReference type="ARBA" id="ARBA00023125"/>
    </source>
</evidence>
<feature type="coiled-coil region" evidence="6">
    <location>
        <begin position="460"/>
        <end position="513"/>
    </location>
</feature>
<evidence type="ECO:0000256" key="5">
    <source>
        <dbReference type="RuleBase" id="RU000682"/>
    </source>
</evidence>
<keyword evidence="2 4" id="KW-0371">Homeobox</keyword>
<keyword evidence="10" id="KW-1185">Reference proteome</keyword>
<dbReference type="GeneID" id="36579815"/>
<dbReference type="GO" id="GO:0003677">
    <property type="term" value="F:DNA binding"/>
    <property type="evidence" value="ECO:0007669"/>
    <property type="project" value="UniProtKB-UniRule"/>
</dbReference>
<dbReference type="InterPro" id="IPR017970">
    <property type="entry name" value="Homeobox_CS"/>
</dbReference>
<feature type="compositionally biased region" description="Polar residues" evidence="7">
    <location>
        <begin position="85"/>
        <end position="94"/>
    </location>
</feature>
<dbReference type="OrthoDB" id="3552623at2759"/>
<feature type="compositionally biased region" description="Polar residues" evidence="7">
    <location>
        <begin position="398"/>
        <end position="427"/>
    </location>
</feature>
<dbReference type="EMBL" id="KZ613753">
    <property type="protein sequence ID" value="PMD64496.1"/>
    <property type="molecule type" value="Genomic_DNA"/>
</dbReference>
<feature type="compositionally biased region" description="Pro residues" evidence="7">
    <location>
        <begin position="358"/>
        <end position="374"/>
    </location>
</feature>
<feature type="region of interest" description="Disordered" evidence="7">
    <location>
        <begin position="239"/>
        <end position="432"/>
    </location>
</feature>
<evidence type="ECO:0000313" key="9">
    <source>
        <dbReference type="EMBL" id="PMD64496.1"/>
    </source>
</evidence>
<dbReference type="AlphaFoldDB" id="A0A2J6TN89"/>
<feature type="DNA-binding region" description="Homeobox" evidence="4">
    <location>
        <begin position="141"/>
        <end position="201"/>
    </location>
</feature>
<feature type="compositionally biased region" description="Basic and acidic residues" evidence="7">
    <location>
        <begin position="65"/>
        <end position="79"/>
    </location>
</feature>
<protein>
    <recommendedName>
        <fullName evidence="8">Homeobox domain-containing protein</fullName>
    </recommendedName>
</protein>
<feature type="domain" description="Homeobox" evidence="8">
    <location>
        <begin position="139"/>
        <end position="200"/>
    </location>
</feature>
<evidence type="ECO:0000313" key="10">
    <source>
        <dbReference type="Proteomes" id="UP000235371"/>
    </source>
</evidence>
<dbReference type="SMART" id="SM00389">
    <property type="entry name" value="HOX"/>
    <property type="match status" value="1"/>
</dbReference>
<dbReference type="RefSeq" id="XP_024741400.1">
    <property type="nucleotide sequence ID" value="XM_024871733.1"/>
</dbReference>
<keyword evidence="6" id="KW-0175">Coiled coil</keyword>